<dbReference type="Proteomes" id="UP001432322">
    <property type="component" value="Unassembled WGS sequence"/>
</dbReference>
<feature type="region of interest" description="Disordered" evidence="1">
    <location>
        <begin position="145"/>
        <end position="177"/>
    </location>
</feature>
<feature type="non-terminal residue" evidence="2">
    <location>
        <position position="1"/>
    </location>
</feature>
<feature type="compositionally biased region" description="Low complexity" evidence="1">
    <location>
        <begin position="213"/>
        <end position="234"/>
    </location>
</feature>
<evidence type="ECO:0000256" key="1">
    <source>
        <dbReference type="SAM" id="MobiDB-lite"/>
    </source>
</evidence>
<accession>A0AAV5VJP1</accession>
<evidence type="ECO:0000313" key="3">
    <source>
        <dbReference type="Proteomes" id="UP001432322"/>
    </source>
</evidence>
<reference evidence="2" key="1">
    <citation type="submission" date="2023-10" db="EMBL/GenBank/DDBJ databases">
        <title>Genome assembly of Pristionchus species.</title>
        <authorList>
            <person name="Yoshida K."/>
            <person name="Sommer R.J."/>
        </authorList>
    </citation>
    <scope>NUCLEOTIDE SEQUENCE</scope>
    <source>
        <strain evidence="2">RS5133</strain>
    </source>
</reference>
<dbReference type="EMBL" id="BTSY01000003">
    <property type="protein sequence ID" value="GMT19957.1"/>
    <property type="molecule type" value="Genomic_DNA"/>
</dbReference>
<evidence type="ECO:0000313" key="2">
    <source>
        <dbReference type="EMBL" id="GMT19957.1"/>
    </source>
</evidence>
<name>A0AAV5VJP1_9BILA</name>
<keyword evidence="3" id="KW-1185">Reference proteome</keyword>
<gene>
    <name evidence="2" type="ORF">PFISCL1PPCAC_11254</name>
</gene>
<comment type="caution">
    <text evidence="2">The sequence shown here is derived from an EMBL/GenBank/DDBJ whole genome shotgun (WGS) entry which is preliminary data.</text>
</comment>
<feature type="compositionally biased region" description="Polar residues" evidence="1">
    <location>
        <begin position="155"/>
        <end position="168"/>
    </location>
</feature>
<sequence length="283" mass="32352">FSSGQWSFGGFFDNVLRNPHRPLPVWELCRHHICNTLTKLQTTYIPALIEVTNTFLPFQSIPSLQRSQSYAHIDFERQAHLITIAYLNTVCDVIQCGFPVYGRDPNILFIVNRELPRIRFLLQGIHHITLASACLPVSHSESHQSIRPNLESKIPSVNSRKNEMSGSSSDEKETRKYEKPIVHLEKKEWLKEKEQTIKNKKMILTKSIEESRSTNSSSPTNSYTDSSDSGSSSEGHTEFEIAKEMQSIFYKMCTIDSPIDASIWKFSPESTTIDPANIFQFHV</sequence>
<proteinExistence type="predicted"/>
<dbReference type="AlphaFoldDB" id="A0AAV5VJP1"/>
<feature type="region of interest" description="Disordered" evidence="1">
    <location>
        <begin position="208"/>
        <end position="237"/>
    </location>
</feature>
<organism evidence="2 3">
    <name type="scientific">Pristionchus fissidentatus</name>
    <dbReference type="NCBI Taxonomy" id="1538716"/>
    <lineage>
        <taxon>Eukaryota</taxon>
        <taxon>Metazoa</taxon>
        <taxon>Ecdysozoa</taxon>
        <taxon>Nematoda</taxon>
        <taxon>Chromadorea</taxon>
        <taxon>Rhabditida</taxon>
        <taxon>Rhabditina</taxon>
        <taxon>Diplogasteromorpha</taxon>
        <taxon>Diplogasteroidea</taxon>
        <taxon>Neodiplogasteridae</taxon>
        <taxon>Pristionchus</taxon>
    </lineage>
</organism>
<protein>
    <submittedName>
        <fullName evidence="2">Uncharacterized protein</fullName>
    </submittedName>
</protein>